<dbReference type="GO" id="GO:0017119">
    <property type="term" value="C:Golgi transport complex"/>
    <property type="evidence" value="ECO:0007669"/>
    <property type="project" value="InterPro"/>
</dbReference>
<feature type="transmembrane region" description="Helical" evidence="7">
    <location>
        <begin position="194"/>
        <end position="213"/>
    </location>
</feature>
<dbReference type="InterPro" id="IPR007255">
    <property type="entry name" value="COG8"/>
</dbReference>
<protein>
    <submittedName>
        <fullName evidence="8">Cationic amino acid transporter-1</fullName>
    </submittedName>
</protein>
<feature type="transmembrane region" description="Helical" evidence="7">
    <location>
        <begin position="294"/>
        <end position="318"/>
    </location>
</feature>
<feature type="transmembrane region" description="Helical" evidence="7">
    <location>
        <begin position="395"/>
        <end position="414"/>
    </location>
</feature>
<dbReference type="PANTHER" id="PTHR43243:SF4">
    <property type="entry name" value="CATIONIC AMINO ACID TRANSPORTER 4"/>
    <property type="match status" value="1"/>
</dbReference>
<gene>
    <name evidence="8" type="primary">ATRC1_1</name>
    <name evidence="8" type="ORF">KI688_001963</name>
</gene>
<feature type="transmembrane region" description="Helical" evidence="7">
    <location>
        <begin position="88"/>
        <end position="108"/>
    </location>
</feature>
<evidence type="ECO:0000256" key="5">
    <source>
        <dbReference type="ARBA" id="ARBA00023136"/>
    </source>
</evidence>
<feature type="transmembrane region" description="Helical" evidence="7">
    <location>
        <begin position="144"/>
        <end position="163"/>
    </location>
</feature>
<evidence type="ECO:0000256" key="6">
    <source>
        <dbReference type="SAM" id="MobiDB-lite"/>
    </source>
</evidence>
<dbReference type="SUPFAM" id="SSF74788">
    <property type="entry name" value="Cullin repeat-like"/>
    <property type="match status" value="1"/>
</dbReference>
<name>A0A9P7XR67_9FUNG</name>
<feature type="region of interest" description="Disordered" evidence="6">
    <location>
        <begin position="541"/>
        <end position="613"/>
    </location>
</feature>
<dbReference type="InterPro" id="IPR016159">
    <property type="entry name" value="Cullin_repeat-like_dom_sf"/>
</dbReference>
<feature type="transmembrane region" description="Helical" evidence="7">
    <location>
        <begin position="60"/>
        <end position="82"/>
    </location>
</feature>
<evidence type="ECO:0000256" key="3">
    <source>
        <dbReference type="ARBA" id="ARBA00022692"/>
    </source>
</evidence>
<feature type="region of interest" description="Disordered" evidence="6">
    <location>
        <begin position="1327"/>
        <end position="1395"/>
    </location>
</feature>
<feature type="transmembrane region" description="Helical" evidence="7">
    <location>
        <begin position="420"/>
        <end position="439"/>
    </location>
</feature>
<evidence type="ECO:0000313" key="8">
    <source>
        <dbReference type="EMBL" id="KAG9065674.1"/>
    </source>
</evidence>
<keyword evidence="5 7" id="KW-0472">Membrane</keyword>
<feature type="region of interest" description="Disordered" evidence="6">
    <location>
        <begin position="631"/>
        <end position="662"/>
    </location>
</feature>
<sequence length="1395" mass="152914">MDDHLDGYYYTGQTPFRKPDESAFHFHARRLIAIQTLGRLEYQVEEAETKFNRALGPVELTFVGLGAVIGTGVFVLMGTAASTNAGPSVTLSFMLGGLVSGIAALSYSEMASMIPIAGSAYTYAYASIGELAAWIIGWDLILEYMVGAATVSVGWSSYLVAFLQDAFNVTIPKTWTKAPINWENGAFQLTGAHFNAPAFAISLAVTTVIYFGIHMTARINNVFVVFKVLVLVIVIFSMIPFVKIEHYHPYFPSEFGGVKGMLEGASTVFFAYIGFDSVSTTAQEARDPQVNLPIGIMATIVIATVIYVGISVVTVGVADYHDLNGDSPMVDAVRITGMRWLVLLTELGALAATTSVILVLLIAQPRVLYAMANDGLVPRLFANVHPKYKTPSTSTLISGIICAFCGGLLPIQVLSEISSVGTIFAYFVVNIGVIILRYTRKTVPRRFKVPGGPFLLPGLGAASSLLLLQGAKQDAIIRLLVWMAIGLLIYVFYGRRHSEINNPRLEEQSMRVIHENFSTNSFNYDGYLDDDLRQQYARQVARQMDYDQPRRRRSDHTLDGRTSSEHGIRDPGHTYEMSGIPPNGSSPFDDGLSDGAVDSGHGVGAPTTPSEGHQEAIDDMIDVPEHLSGHSEIKDQSSRAHGHHSNINTAGRAHHPVSNNTNTDQDALFDLILQQVPAPKREMLSTTWSKDYLNRLTSLPARALHNEPEKLREEQVKVERDMSELAFRDYKAFILVKDCKQEVQSTFETLGQHLDHFQETIPEFVETLSGFSAKVAPILERQYVFSSILATHSQLLEVLEIPLLMETCVRNGYYNEALELASHVQRLVLRYPGIGIIQEIDTKVAQGKEMMLVQLLAQLREPIKLPVALRIIGFLRRIGSFKGQLDLVEEDDHHHHPATTSNPKGSSSLFSSVSSVSSSETGVEDETPLRMLFLKSRGLYMNLQLSKVVYHKGDSFGYLKKYIDVTRECLFDIMTYYKSIFGSVDHFTGFSSSLDYRGAGSADSSATTTSSAGSTFKPSQNYPKQHSWTTDNLLADFVTYRTQTLLQLLKAHIPQINDTSALSSILTQLMYFGANMAKIGFDLRYLVTSLFEEAVIRVVGGTFQRGADEFIDGLGGDGRNYPDWLLPSQWMLGGTGRAPSSASSTPPSSSTATSPVLGRGEGSLGSSSSHTMTPLSMSPQTCLMDYPALAYLTNSYLAALNSLRLLAPLSLAIPLREILVDSLLRVDMALEQYDKLIFGERPSGFRSSLIVATTTPPAPSDATTTNSHFKLQGREGSAILNEKKIMDGFVIVYKRAVQDYIFNCFDEGIYGGLVLVEKDMDVQVDEQPEIDTEPALITEAPSEATMEESTDPITEPTAEDLPSQNTSTSTDPTSNSTPAGEQATPTPTSPTPKSP</sequence>
<feature type="transmembrane region" description="Helical" evidence="7">
    <location>
        <begin position="475"/>
        <end position="493"/>
    </location>
</feature>
<dbReference type="EMBL" id="JAHRHY010000011">
    <property type="protein sequence ID" value="KAG9065674.1"/>
    <property type="molecule type" value="Genomic_DNA"/>
</dbReference>
<accession>A0A9P7XR67</accession>
<feature type="region of interest" description="Disordered" evidence="6">
    <location>
        <begin position="892"/>
        <end position="913"/>
    </location>
</feature>
<feature type="transmembrane region" description="Helical" evidence="7">
    <location>
        <begin position="451"/>
        <end position="469"/>
    </location>
</feature>
<dbReference type="Gene3D" id="1.20.1740.10">
    <property type="entry name" value="Amino acid/polyamine transporter I"/>
    <property type="match status" value="1"/>
</dbReference>
<feature type="compositionally biased region" description="Low complexity" evidence="6">
    <location>
        <begin position="1362"/>
        <end position="1378"/>
    </location>
</feature>
<reference evidence="8" key="1">
    <citation type="submission" date="2021-06" db="EMBL/GenBank/DDBJ databases">
        <title>Genome Sequence of Mortierella hyaline Strain SCG-10, a Cold-Adapted, Nitrate-Reducing Fungus Isolated from Soil in Minnesota, USA.</title>
        <authorList>
            <person name="Aldossari N."/>
        </authorList>
    </citation>
    <scope>NUCLEOTIDE SEQUENCE</scope>
    <source>
        <strain evidence="8">SCG-10</strain>
    </source>
</reference>
<proteinExistence type="predicted"/>
<feature type="compositionally biased region" description="Low complexity" evidence="6">
    <location>
        <begin position="1138"/>
        <end position="1169"/>
    </location>
</feature>
<dbReference type="Pfam" id="PF13520">
    <property type="entry name" value="AA_permease_2"/>
    <property type="match status" value="1"/>
</dbReference>
<feature type="region of interest" description="Disordered" evidence="6">
    <location>
        <begin position="1135"/>
        <end position="1173"/>
    </location>
</feature>
<comment type="caution">
    <text evidence="8">The sequence shown here is derived from an EMBL/GenBank/DDBJ whole genome shotgun (WGS) entry which is preliminary data.</text>
</comment>
<keyword evidence="4 7" id="KW-1133">Transmembrane helix</keyword>
<dbReference type="InterPro" id="IPR002293">
    <property type="entry name" value="AA/rel_permease1"/>
</dbReference>
<dbReference type="Pfam" id="PF04124">
    <property type="entry name" value="Dor1"/>
    <property type="match status" value="2"/>
</dbReference>
<dbReference type="Proteomes" id="UP000707451">
    <property type="component" value="Unassembled WGS sequence"/>
</dbReference>
<feature type="compositionally biased region" description="Basic and acidic residues" evidence="6">
    <location>
        <begin position="544"/>
        <end position="573"/>
    </location>
</feature>
<evidence type="ECO:0000313" key="9">
    <source>
        <dbReference type="Proteomes" id="UP000707451"/>
    </source>
</evidence>
<dbReference type="OrthoDB" id="1661054at2759"/>
<dbReference type="GO" id="GO:0016020">
    <property type="term" value="C:membrane"/>
    <property type="evidence" value="ECO:0007669"/>
    <property type="project" value="UniProtKB-SubCell"/>
</dbReference>
<evidence type="ECO:0000256" key="2">
    <source>
        <dbReference type="ARBA" id="ARBA00022448"/>
    </source>
</evidence>
<keyword evidence="3 7" id="KW-0812">Transmembrane</keyword>
<feature type="transmembrane region" description="Helical" evidence="7">
    <location>
        <begin position="219"/>
        <end position="242"/>
    </location>
</feature>
<evidence type="ECO:0000256" key="4">
    <source>
        <dbReference type="ARBA" id="ARBA00022989"/>
    </source>
</evidence>
<evidence type="ECO:0000256" key="1">
    <source>
        <dbReference type="ARBA" id="ARBA00004141"/>
    </source>
</evidence>
<keyword evidence="2" id="KW-0813">Transport</keyword>
<dbReference type="GO" id="GO:0015171">
    <property type="term" value="F:amino acid transmembrane transporter activity"/>
    <property type="evidence" value="ECO:0007669"/>
    <property type="project" value="TreeGrafter"/>
</dbReference>
<keyword evidence="9" id="KW-1185">Reference proteome</keyword>
<dbReference type="PANTHER" id="PTHR43243">
    <property type="entry name" value="INNER MEMBRANE TRANSPORTER YGJI-RELATED"/>
    <property type="match status" value="1"/>
</dbReference>
<feature type="transmembrane region" description="Helical" evidence="7">
    <location>
        <begin position="120"/>
        <end position="138"/>
    </location>
</feature>
<feature type="transmembrane region" description="Helical" evidence="7">
    <location>
        <begin position="338"/>
        <end position="363"/>
    </location>
</feature>
<comment type="subcellular location">
    <subcellularLocation>
        <location evidence="1">Membrane</location>
        <topology evidence="1">Multi-pass membrane protein</topology>
    </subcellularLocation>
</comment>
<organism evidence="8 9">
    <name type="scientific">Linnemannia hyalina</name>
    <dbReference type="NCBI Taxonomy" id="64524"/>
    <lineage>
        <taxon>Eukaryota</taxon>
        <taxon>Fungi</taxon>
        <taxon>Fungi incertae sedis</taxon>
        <taxon>Mucoromycota</taxon>
        <taxon>Mortierellomycotina</taxon>
        <taxon>Mortierellomycetes</taxon>
        <taxon>Mortierellales</taxon>
        <taxon>Mortierellaceae</taxon>
        <taxon>Linnemannia</taxon>
    </lineage>
</organism>
<evidence type="ECO:0000256" key="7">
    <source>
        <dbReference type="SAM" id="Phobius"/>
    </source>
</evidence>